<feature type="binding site" evidence="4">
    <location>
        <position position="43"/>
    </location>
    <ligand>
        <name>molybdate</name>
        <dbReference type="ChEBI" id="CHEBI:36264"/>
    </ligand>
</feature>
<proteinExistence type="inferred from homology"/>
<dbReference type="NCBIfam" id="TIGR01256">
    <property type="entry name" value="modA"/>
    <property type="match status" value="1"/>
</dbReference>
<keyword evidence="2 4" id="KW-0479">Metal-binding</keyword>
<keyword evidence="7" id="KW-1185">Reference proteome</keyword>
<dbReference type="SUPFAM" id="SSF53850">
    <property type="entry name" value="Periplasmic binding protein-like II"/>
    <property type="match status" value="1"/>
</dbReference>
<evidence type="ECO:0000256" key="1">
    <source>
        <dbReference type="ARBA" id="ARBA00009175"/>
    </source>
</evidence>
<evidence type="ECO:0000256" key="4">
    <source>
        <dbReference type="PIRSR" id="PIRSR004846-1"/>
    </source>
</evidence>
<dbReference type="GO" id="GO:0030973">
    <property type="term" value="F:molybdate ion binding"/>
    <property type="evidence" value="ECO:0007669"/>
    <property type="project" value="TreeGrafter"/>
</dbReference>
<dbReference type="Proteomes" id="UP000245711">
    <property type="component" value="Chromosome"/>
</dbReference>
<keyword evidence="3 5" id="KW-0732">Signal</keyword>
<feature type="binding site" evidence="4">
    <location>
        <position position="192"/>
    </location>
    <ligand>
        <name>molybdate</name>
        <dbReference type="ChEBI" id="CHEBI:36264"/>
    </ligand>
</feature>
<evidence type="ECO:0000256" key="3">
    <source>
        <dbReference type="ARBA" id="ARBA00022729"/>
    </source>
</evidence>
<reference evidence="6 7" key="1">
    <citation type="submission" date="2017-05" db="EMBL/GenBank/DDBJ databases">
        <title>Isolation of Rhodococcus sp. S2-17 biodegrading of BP-3.</title>
        <authorList>
            <person name="Lee Y."/>
            <person name="Kim K.H."/>
            <person name="Chun B.H."/>
            <person name="Jung H.S."/>
            <person name="Jeon C.O."/>
        </authorList>
    </citation>
    <scope>NUCLEOTIDE SEQUENCE [LARGE SCALE GENOMIC DNA]</scope>
    <source>
        <strain evidence="6 7">S2-17</strain>
    </source>
</reference>
<dbReference type="RefSeq" id="WP_109334740.1">
    <property type="nucleotide sequence ID" value="NZ_CP021354.1"/>
</dbReference>
<dbReference type="Gene3D" id="3.40.190.10">
    <property type="entry name" value="Periplasmic binding protein-like II"/>
    <property type="match status" value="2"/>
</dbReference>
<feature type="binding site" evidence="4">
    <location>
        <position position="174"/>
    </location>
    <ligand>
        <name>molybdate</name>
        <dbReference type="ChEBI" id="CHEBI:36264"/>
    </ligand>
</feature>
<evidence type="ECO:0000313" key="6">
    <source>
        <dbReference type="EMBL" id="AWK75227.1"/>
    </source>
</evidence>
<dbReference type="GO" id="GO:0046872">
    <property type="term" value="F:metal ion binding"/>
    <property type="evidence" value="ECO:0007669"/>
    <property type="project" value="UniProtKB-KW"/>
</dbReference>
<feature type="binding site" evidence="4">
    <location>
        <position position="71"/>
    </location>
    <ligand>
        <name>molybdate</name>
        <dbReference type="ChEBI" id="CHEBI:36264"/>
    </ligand>
</feature>
<dbReference type="PANTHER" id="PTHR30632:SF0">
    <property type="entry name" value="SULFATE-BINDING PROTEIN"/>
    <property type="match status" value="1"/>
</dbReference>
<name>A0A2S2C2T3_9NOCA</name>
<evidence type="ECO:0000256" key="5">
    <source>
        <dbReference type="SAM" id="SignalP"/>
    </source>
</evidence>
<evidence type="ECO:0000313" key="7">
    <source>
        <dbReference type="Proteomes" id="UP000245711"/>
    </source>
</evidence>
<dbReference type="InterPro" id="IPR050682">
    <property type="entry name" value="ModA/WtpA"/>
</dbReference>
<feature type="chain" id="PRO_5038641250" evidence="5">
    <location>
        <begin position="27"/>
        <end position="256"/>
    </location>
</feature>
<protein>
    <submittedName>
        <fullName evidence="6">Molybdate ABC transporter substrate-binding protein</fullName>
    </submittedName>
</protein>
<dbReference type="PROSITE" id="PS51257">
    <property type="entry name" value="PROKAR_LIPOPROTEIN"/>
    <property type="match status" value="1"/>
</dbReference>
<dbReference type="CDD" id="cd13538">
    <property type="entry name" value="PBP2_ModA_like_1"/>
    <property type="match status" value="1"/>
</dbReference>
<dbReference type="PIRSF" id="PIRSF004846">
    <property type="entry name" value="ModA"/>
    <property type="match status" value="1"/>
</dbReference>
<dbReference type="Pfam" id="PF13531">
    <property type="entry name" value="SBP_bac_11"/>
    <property type="match status" value="1"/>
</dbReference>
<dbReference type="KEGG" id="roz:CBI38_30400"/>
<dbReference type="EMBL" id="CP021354">
    <property type="protein sequence ID" value="AWK75227.1"/>
    <property type="molecule type" value="Genomic_DNA"/>
</dbReference>
<dbReference type="InterPro" id="IPR005950">
    <property type="entry name" value="ModA"/>
</dbReference>
<sequence length="256" mass="25708">MKQNSGRAAAVIALAVLILGTLSGCGSDDTDSGERITVFAAASLKSTFTELAERFEAQHPGSRVEFSFAGSSDLAAQLDQGARADVFASADQRNMAKVVDAGLTAGSPVDFATNTLTIVTAPGNPEGITTFADLARPGTLVVTCAPQVPCGSATQRVESSTGVDLAPVSEESSVTDVLNKVIAGQADAGLVYVTDATGAGDAVTAVAVPEAAQAVNTYPIVALADSGAPETAREFVAFVTGPDGRAVLADAGFGEP</sequence>
<evidence type="ECO:0000256" key="2">
    <source>
        <dbReference type="ARBA" id="ARBA00022723"/>
    </source>
</evidence>
<dbReference type="GO" id="GO:0015689">
    <property type="term" value="P:molybdate ion transport"/>
    <property type="evidence" value="ECO:0007669"/>
    <property type="project" value="InterPro"/>
</dbReference>
<feature type="signal peptide" evidence="5">
    <location>
        <begin position="1"/>
        <end position="26"/>
    </location>
</feature>
<organism evidence="6 7">
    <name type="scientific">Rhodococcus oxybenzonivorans</name>
    <dbReference type="NCBI Taxonomy" id="1990687"/>
    <lineage>
        <taxon>Bacteria</taxon>
        <taxon>Bacillati</taxon>
        <taxon>Actinomycetota</taxon>
        <taxon>Actinomycetes</taxon>
        <taxon>Mycobacteriales</taxon>
        <taxon>Nocardiaceae</taxon>
        <taxon>Rhodococcus</taxon>
    </lineage>
</organism>
<accession>A0A2S2C2T3</accession>
<keyword evidence="4" id="KW-0500">Molybdenum</keyword>
<gene>
    <name evidence="6" type="ORF">CBI38_30400</name>
</gene>
<dbReference type="AlphaFoldDB" id="A0A2S2C2T3"/>
<dbReference type="PANTHER" id="PTHR30632">
    <property type="entry name" value="MOLYBDATE-BINDING PERIPLASMIC PROTEIN"/>
    <property type="match status" value="1"/>
</dbReference>
<comment type="similarity">
    <text evidence="1">Belongs to the bacterial solute-binding protein ModA family.</text>
</comment>
<dbReference type="OrthoDB" id="9785015at2"/>